<evidence type="ECO:0000313" key="2">
    <source>
        <dbReference type="Proteomes" id="UP000076128"/>
    </source>
</evidence>
<organism evidence="1 2">
    <name type="scientific">Frigidibacter mobilis</name>
    <dbReference type="NCBI Taxonomy" id="1335048"/>
    <lineage>
        <taxon>Bacteria</taxon>
        <taxon>Pseudomonadati</taxon>
        <taxon>Pseudomonadota</taxon>
        <taxon>Alphaproteobacteria</taxon>
        <taxon>Rhodobacterales</taxon>
        <taxon>Paracoccaceae</taxon>
        <taxon>Frigidibacter</taxon>
    </lineage>
</organism>
<dbReference type="STRING" id="1335048.AKL17_4689"/>
<dbReference type="Proteomes" id="UP000076128">
    <property type="component" value="Chromosome"/>
</dbReference>
<dbReference type="EMBL" id="CP012661">
    <property type="protein sequence ID" value="AMY71899.1"/>
    <property type="molecule type" value="Genomic_DNA"/>
</dbReference>
<keyword evidence="2" id="KW-1185">Reference proteome</keyword>
<evidence type="ECO:0000313" key="1">
    <source>
        <dbReference type="EMBL" id="AMY71899.1"/>
    </source>
</evidence>
<dbReference type="KEGG" id="daa:AKL17_4689"/>
<accession>A0A161HD35</accession>
<name>A0A161HD35_9RHOB</name>
<sequence length="70" mass="8038">MLYVVDLNILRAYDRHHPDGRPRDPHQMYRREAILQHRRARRAALGGLLRGLARRLRGKATVAPAAACRS</sequence>
<reference evidence="1 2" key="1">
    <citation type="submission" date="2015-09" db="EMBL/GenBank/DDBJ databases">
        <title>Complete genome sequence of Defluviimonas alba cai42t isolated from an oilfield in Xinjiang.</title>
        <authorList>
            <person name="Geng S."/>
            <person name="Pan X."/>
            <person name="Wu X."/>
        </authorList>
    </citation>
    <scope>NUCLEOTIDE SEQUENCE [LARGE SCALE GENOMIC DNA]</scope>
    <source>
        <strain evidence="2">cai42</strain>
    </source>
</reference>
<gene>
    <name evidence="1" type="ORF">AKL17_4689</name>
</gene>
<dbReference type="RefSeq" id="WP_066817739.1">
    <property type="nucleotide sequence ID" value="NZ_CP012661.1"/>
</dbReference>
<dbReference type="AlphaFoldDB" id="A0A161HD35"/>
<proteinExistence type="predicted"/>
<protein>
    <submittedName>
        <fullName evidence="1">Uncharacterized protein</fullName>
    </submittedName>
</protein>